<feature type="region of interest" description="Disordered" evidence="1">
    <location>
        <begin position="42"/>
        <end position="75"/>
    </location>
</feature>
<proteinExistence type="predicted"/>
<gene>
    <name evidence="4" type="ORF">GCM10009830_38390</name>
</gene>
<feature type="domain" description="Protein-glutamine gamma-glutamyltransferase-like C-terminal" evidence="3">
    <location>
        <begin position="159"/>
        <end position="227"/>
    </location>
</feature>
<sequence length="240" mass="25600">MTPPAPPERSALRRWLPVGIVVAALLVVGIAAQGTGLQWSEANLPDLGGDGPTMGPPVLTEQPPPAPPQGGEAQAASSLPPWVTWLVLGVLVGIPALLILLFLARRLVEWLVAAPEATGEAEPEPAYLHRDFELVDDAIASALAEMDLGLDPRSAIIACWVHFEGAADSVGIEREHSDTPADLVRKLLSRHDLDGAAMHRLIEAYLAARYSPRDVGEADRDRAREALVALRGQLGVREAQ</sequence>
<accession>A0ABP4TF61</accession>
<dbReference type="InterPro" id="IPR025403">
    <property type="entry name" value="TgpA-like_C"/>
</dbReference>
<evidence type="ECO:0000256" key="1">
    <source>
        <dbReference type="SAM" id="MobiDB-lite"/>
    </source>
</evidence>
<evidence type="ECO:0000259" key="3">
    <source>
        <dbReference type="Pfam" id="PF13559"/>
    </source>
</evidence>
<dbReference type="Proteomes" id="UP001499851">
    <property type="component" value="Unassembled WGS sequence"/>
</dbReference>
<feature type="transmembrane region" description="Helical" evidence="2">
    <location>
        <begin position="82"/>
        <end position="103"/>
    </location>
</feature>
<keyword evidence="5" id="KW-1185">Reference proteome</keyword>
<evidence type="ECO:0000313" key="4">
    <source>
        <dbReference type="EMBL" id="GAA1687162.1"/>
    </source>
</evidence>
<comment type="caution">
    <text evidence="4">The sequence shown here is derived from an EMBL/GenBank/DDBJ whole genome shotgun (WGS) entry which is preliminary data.</text>
</comment>
<feature type="transmembrane region" description="Helical" evidence="2">
    <location>
        <begin position="12"/>
        <end position="32"/>
    </location>
</feature>
<name>A0ABP4TF61_9ACTN</name>
<evidence type="ECO:0000256" key="2">
    <source>
        <dbReference type="SAM" id="Phobius"/>
    </source>
</evidence>
<keyword evidence="2" id="KW-0472">Membrane</keyword>
<dbReference type="EMBL" id="BAAAQF010000017">
    <property type="protein sequence ID" value="GAA1687162.1"/>
    <property type="molecule type" value="Genomic_DNA"/>
</dbReference>
<dbReference type="RefSeq" id="WP_344489669.1">
    <property type="nucleotide sequence ID" value="NZ_BAAAQF010000017.1"/>
</dbReference>
<protein>
    <recommendedName>
        <fullName evidence="3">Protein-glutamine gamma-glutamyltransferase-like C-terminal domain-containing protein</fullName>
    </recommendedName>
</protein>
<keyword evidence="2" id="KW-0812">Transmembrane</keyword>
<organism evidence="4 5">
    <name type="scientific">Glycomyces endophyticus</name>
    <dbReference type="NCBI Taxonomy" id="480996"/>
    <lineage>
        <taxon>Bacteria</taxon>
        <taxon>Bacillati</taxon>
        <taxon>Actinomycetota</taxon>
        <taxon>Actinomycetes</taxon>
        <taxon>Glycomycetales</taxon>
        <taxon>Glycomycetaceae</taxon>
        <taxon>Glycomyces</taxon>
    </lineage>
</organism>
<reference evidence="5" key="1">
    <citation type="journal article" date="2019" name="Int. J. Syst. Evol. Microbiol.">
        <title>The Global Catalogue of Microorganisms (GCM) 10K type strain sequencing project: providing services to taxonomists for standard genome sequencing and annotation.</title>
        <authorList>
            <consortium name="The Broad Institute Genomics Platform"/>
            <consortium name="The Broad Institute Genome Sequencing Center for Infectious Disease"/>
            <person name="Wu L."/>
            <person name="Ma J."/>
        </authorList>
    </citation>
    <scope>NUCLEOTIDE SEQUENCE [LARGE SCALE GENOMIC DNA]</scope>
    <source>
        <strain evidence="5">JCM 16001</strain>
    </source>
</reference>
<dbReference type="Pfam" id="PF13559">
    <property type="entry name" value="DUF4129"/>
    <property type="match status" value="1"/>
</dbReference>
<keyword evidence="2" id="KW-1133">Transmembrane helix</keyword>
<evidence type="ECO:0000313" key="5">
    <source>
        <dbReference type="Proteomes" id="UP001499851"/>
    </source>
</evidence>